<dbReference type="STRING" id="188477.A0A3S0Z8B7"/>
<dbReference type="EMBL" id="RQTK01000983">
    <property type="protein sequence ID" value="RUS73043.1"/>
    <property type="molecule type" value="Genomic_DNA"/>
</dbReference>
<comment type="caution">
    <text evidence="2">The sequence shown here is derived from an EMBL/GenBank/DDBJ whole genome shotgun (WGS) entry which is preliminary data.</text>
</comment>
<evidence type="ECO:0000259" key="1">
    <source>
        <dbReference type="Pfam" id="PF25273"/>
    </source>
</evidence>
<evidence type="ECO:0000313" key="3">
    <source>
        <dbReference type="Proteomes" id="UP000271974"/>
    </source>
</evidence>
<dbReference type="Proteomes" id="UP000271974">
    <property type="component" value="Unassembled WGS sequence"/>
</dbReference>
<proteinExistence type="predicted"/>
<dbReference type="AlphaFoldDB" id="A0A3S0Z8B7"/>
<reference evidence="2 3" key="1">
    <citation type="submission" date="2019-01" db="EMBL/GenBank/DDBJ databases">
        <title>A draft genome assembly of the solar-powered sea slug Elysia chlorotica.</title>
        <authorList>
            <person name="Cai H."/>
            <person name="Li Q."/>
            <person name="Fang X."/>
            <person name="Li J."/>
            <person name="Curtis N.E."/>
            <person name="Altenburger A."/>
            <person name="Shibata T."/>
            <person name="Feng M."/>
            <person name="Maeda T."/>
            <person name="Schwartz J.A."/>
            <person name="Shigenobu S."/>
            <person name="Lundholm N."/>
            <person name="Nishiyama T."/>
            <person name="Yang H."/>
            <person name="Hasebe M."/>
            <person name="Li S."/>
            <person name="Pierce S.K."/>
            <person name="Wang J."/>
        </authorList>
    </citation>
    <scope>NUCLEOTIDE SEQUENCE [LARGE SCALE GENOMIC DNA]</scope>
    <source>
        <strain evidence="2">EC2010</strain>
        <tissue evidence="2">Whole organism of an adult</tissue>
    </source>
</reference>
<dbReference type="PANTHER" id="PTHR34415:SF1">
    <property type="entry name" value="INTEGRASE CATALYTIC DOMAIN-CONTAINING PROTEIN"/>
    <property type="match status" value="1"/>
</dbReference>
<name>A0A3S0Z8B7_ELYCH</name>
<dbReference type="Pfam" id="PF25273">
    <property type="entry name" value="DUF7869"/>
    <property type="match status" value="1"/>
</dbReference>
<dbReference type="OrthoDB" id="10033306at2759"/>
<evidence type="ECO:0000313" key="2">
    <source>
        <dbReference type="EMBL" id="RUS73043.1"/>
    </source>
</evidence>
<accession>A0A3S0Z8B7</accession>
<sequence>MGGVDMLDQQQSYYPVGRAGKKWWRYIIWHLISASTFNAFIVWKHSEHSYDVPKSYDHMHFFADMADGLLNGFCSSFMKRHEELAVRTQQSLGAHRASVTPAKIFNWFRQAKQEIDSVDPDVLNCPEKIFNCDETGFSLDKKDICMLSYLMGQQIFSGTQTQTNRRLAKERTKRHTSYSYMSRSVCRETFKFMLDISQNKLSAVTKHFAAHGLVTRKKNSGGASANTNALTDVEKEQIILSLKGYAEDYYALALPSRMQSFSARDEALLLPSSSYETAHDRPLLGLPKTDQCTAEVQQRHNGMTMEEKAEDTQGLVDHQAAYTRTFVRKNTNRKCGLFGVNCEALPQQINFCIDEGVGVGKGSNAVISYLHHFFENYDAGEMNLSLHCDNCAGQNKSQYVLQYLAWRIITGLHTSVSLHFMLPGHAKFAPDWCFGILKRAFRKAEVHSLQDLSHVIASSTKSGINKAVMVGDEKGAIHVRTYDWQSFFRKHSKPFPGIKSKQHFYLSSSDLGYAKASFTLDEGQERRLILDPAIVNETGPSELVPPGLSDQRKAYLFNSIRPFVDESKKDVLCPDPSS</sequence>
<feature type="domain" description="DUF7869" evidence="1">
    <location>
        <begin position="361"/>
        <end position="509"/>
    </location>
</feature>
<dbReference type="PANTHER" id="PTHR34415">
    <property type="entry name" value="INTEGRASE CATALYTIC DOMAIN-CONTAINING PROTEIN"/>
    <property type="match status" value="1"/>
</dbReference>
<dbReference type="InterPro" id="IPR057191">
    <property type="entry name" value="DUF7869"/>
</dbReference>
<protein>
    <recommendedName>
        <fullName evidence="1">DUF7869 domain-containing protein</fullName>
    </recommendedName>
</protein>
<gene>
    <name evidence="2" type="ORF">EGW08_019207</name>
</gene>
<keyword evidence="3" id="KW-1185">Reference proteome</keyword>
<organism evidence="2 3">
    <name type="scientific">Elysia chlorotica</name>
    <name type="common">Eastern emerald elysia</name>
    <name type="synonym">Sea slug</name>
    <dbReference type="NCBI Taxonomy" id="188477"/>
    <lineage>
        <taxon>Eukaryota</taxon>
        <taxon>Metazoa</taxon>
        <taxon>Spiralia</taxon>
        <taxon>Lophotrochozoa</taxon>
        <taxon>Mollusca</taxon>
        <taxon>Gastropoda</taxon>
        <taxon>Heterobranchia</taxon>
        <taxon>Euthyneura</taxon>
        <taxon>Panpulmonata</taxon>
        <taxon>Sacoglossa</taxon>
        <taxon>Placobranchoidea</taxon>
        <taxon>Plakobranchidae</taxon>
        <taxon>Elysia</taxon>
    </lineage>
</organism>